<feature type="compositionally biased region" description="Polar residues" evidence="1">
    <location>
        <begin position="26"/>
        <end position="37"/>
    </location>
</feature>
<evidence type="ECO:0000313" key="2">
    <source>
        <dbReference type="EMBL" id="KMU77570.1"/>
    </source>
</evidence>
<feature type="region of interest" description="Disordered" evidence="1">
    <location>
        <begin position="1"/>
        <end position="93"/>
    </location>
</feature>
<dbReference type="Proteomes" id="UP000054559">
    <property type="component" value="Unassembled WGS sequence"/>
</dbReference>
<reference evidence="3" key="1">
    <citation type="journal article" date="2010" name="Genome Res.">
        <title>Population genomic sequencing of Coccidioides fungi reveals recent hybridization and transposon control.</title>
        <authorList>
            <person name="Neafsey D.E."/>
            <person name="Barker B.M."/>
            <person name="Sharpton T.J."/>
            <person name="Stajich J.E."/>
            <person name="Park D.J."/>
            <person name="Whiston E."/>
            <person name="Hung C.-Y."/>
            <person name="McMahan C."/>
            <person name="White J."/>
            <person name="Sykes S."/>
            <person name="Heiman D."/>
            <person name="Young S."/>
            <person name="Zeng Q."/>
            <person name="Abouelleil A."/>
            <person name="Aftuck L."/>
            <person name="Bessette D."/>
            <person name="Brown A."/>
            <person name="FitzGerald M."/>
            <person name="Lui A."/>
            <person name="Macdonald J.P."/>
            <person name="Priest M."/>
            <person name="Orbach M.J."/>
            <person name="Galgiani J.N."/>
            <person name="Kirkland T.N."/>
            <person name="Cole G.T."/>
            <person name="Birren B.W."/>
            <person name="Henn M.R."/>
            <person name="Taylor J.W."/>
            <person name="Rounsley S.D."/>
        </authorList>
    </citation>
    <scope>NUCLEOTIDE SEQUENCE [LARGE SCALE GENOMIC DNA]</scope>
    <source>
        <strain evidence="3">RMSCC 3703</strain>
    </source>
</reference>
<evidence type="ECO:0000256" key="1">
    <source>
        <dbReference type="SAM" id="MobiDB-lite"/>
    </source>
</evidence>
<organism evidence="2 3">
    <name type="scientific">Coccidioides immitis RMSCC 3703</name>
    <dbReference type="NCBI Taxonomy" id="454286"/>
    <lineage>
        <taxon>Eukaryota</taxon>
        <taxon>Fungi</taxon>
        <taxon>Dikarya</taxon>
        <taxon>Ascomycota</taxon>
        <taxon>Pezizomycotina</taxon>
        <taxon>Eurotiomycetes</taxon>
        <taxon>Eurotiomycetidae</taxon>
        <taxon>Onygenales</taxon>
        <taxon>Onygenaceae</taxon>
        <taxon>Coccidioides</taxon>
    </lineage>
</organism>
<feature type="compositionally biased region" description="Polar residues" evidence="1">
    <location>
        <begin position="45"/>
        <end position="66"/>
    </location>
</feature>
<sequence>MPLAPSSPNSPTRRRRNLSDLDFSSAAPSSFTRNGYGQSPPYSPQTPRTSIPHSPVTTRQRISSSGGMERPARYSGDFTPDVNADSGDGGGLGSLADELANAWDDGYEYGYGGEDTSGLQDGEGMVTIDGVDSPTSDNAGYIESIHDMGIGMGGGLSHGDSDSGEDQLKPPRQRLKGHSRHRRHESLYDGSDYGNDSDFDQPGDMPPGLEAQMAGIDDLVRWSKADETSNELIDQFIGLLRELGGQAGIENSTTRLITAHSSLVSHLTHQTRSLQTLTHPLLISSFPTLSPDAIDDLLPLIDSILPNLPFPDQHQSAHHGTDSTSTSDPDHSSAHSRSHSHTTPLLSLQSLLSQTSDLTHTLRTLNDTLHESRQLTSTASRRLKTVRELVIEMRREDEAREEGIRWIEKGGWDAKLAAREAGTVCQSVVSGFEAVCGEWRNRLFGDGGGGAQGATATPAEVPVS</sequence>
<protein>
    <submittedName>
        <fullName evidence="2">Uncharacterized protein</fullName>
    </submittedName>
</protein>
<feature type="region of interest" description="Disordered" evidence="1">
    <location>
        <begin position="150"/>
        <end position="206"/>
    </location>
</feature>
<accession>A0A0J8QZW3</accession>
<proteinExistence type="predicted"/>
<dbReference type="EMBL" id="DS268121">
    <property type="protein sequence ID" value="KMU77570.1"/>
    <property type="molecule type" value="Genomic_DNA"/>
</dbReference>
<dbReference type="AlphaFoldDB" id="A0A0J8QZW3"/>
<feature type="compositionally biased region" description="Low complexity" evidence="1">
    <location>
        <begin position="1"/>
        <end position="11"/>
    </location>
</feature>
<feature type="region of interest" description="Disordered" evidence="1">
    <location>
        <begin position="309"/>
        <end position="340"/>
    </location>
</feature>
<gene>
    <name evidence="2" type="ORF">CISG_01327</name>
</gene>
<name>A0A0J8QZW3_COCIT</name>
<feature type="compositionally biased region" description="Basic residues" evidence="1">
    <location>
        <begin position="171"/>
        <end position="184"/>
    </location>
</feature>
<evidence type="ECO:0000313" key="3">
    <source>
        <dbReference type="Proteomes" id="UP000054559"/>
    </source>
</evidence>